<accession>A0ABQ9XIZ5</accession>
<comment type="caution">
    <text evidence="1">The sequence shown here is derived from an EMBL/GenBank/DDBJ whole genome shotgun (WGS) entry which is preliminary data.</text>
</comment>
<dbReference type="EMBL" id="JARBJD010000114">
    <property type="protein sequence ID" value="KAK2951709.1"/>
    <property type="molecule type" value="Genomic_DNA"/>
</dbReference>
<evidence type="ECO:0000313" key="2">
    <source>
        <dbReference type="Proteomes" id="UP001281761"/>
    </source>
</evidence>
<organism evidence="1 2">
    <name type="scientific">Blattamonas nauphoetae</name>
    <dbReference type="NCBI Taxonomy" id="2049346"/>
    <lineage>
        <taxon>Eukaryota</taxon>
        <taxon>Metamonada</taxon>
        <taxon>Preaxostyla</taxon>
        <taxon>Oxymonadida</taxon>
        <taxon>Blattamonas</taxon>
    </lineage>
</organism>
<keyword evidence="2" id="KW-1185">Reference proteome</keyword>
<sequence>MSSFRDIQNFVGSCLTLSTLMEHKRFLWSLETAMTNRQGTKLIIYPNFSEVWPTLSVQNQSQLSMSHRPYIAPTPIQISQFSLAGQIESATLLFKDFQNHDLSSIWCWCALWVDGLGGIRKSILPVESKSEYIEKRSKEWFGKITIPSLNCNFKAVFSDGNNLLVEFTTGEIDVHLNTWQKSNFSLSLSSSPLFPSFQNVATQTRVGPSRLKQVSFEFGRFYLLFDNGCAYEWNEDIDEAKDMTEADSYETYTEGGDMPIKITKDDEEFSFGLFGNSKPTRYFEGYSTFLCEDKSLLKRLLGKKHRRFETKWVKVSTEKTFEGRTPIQLIRTQNNVLYLFDDGHFLITRDNDFVATFFEDFNHPVFVSWKHHELGSPEYPLDLRISNIAVLTSLFVSLDETLMLTLHGGGTALRFPHPRLLVGVPKEERNTKFENETVELTGWMRQASREKPGSDEMFLKTAFMVNTHLLTICE</sequence>
<protein>
    <submittedName>
        <fullName evidence="1">Uncharacterized protein</fullName>
    </submittedName>
</protein>
<reference evidence="1 2" key="1">
    <citation type="journal article" date="2022" name="bioRxiv">
        <title>Genomics of Preaxostyla Flagellates Illuminates Evolutionary Transitions and the Path Towards Mitochondrial Loss.</title>
        <authorList>
            <person name="Novak L.V.F."/>
            <person name="Treitli S.C."/>
            <person name="Pyrih J."/>
            <person name="Halakuc P."/>
            <person name="Pipaliya S.V."/>
            <person name="Vacek V."/>
            <person name="Brzon O."/>
            <person name="Soukal P."/>
            <person name="Eme L."/>
            <person name="Dacks J.B."/>
            <person name="Karnkowska A."/>
            <person name="Elias M."/>
            <person name="Hampl V."/>
        </authorList>
    </citation>
    <scope>NUCLEOTIDE SEQUENCE [LARGE SCALE GENOMIC DNA]</scope>
    <source>
        <strain evidence="1">NAU3</strain>
        <tissue evidence="1">Gut</tissue>
    </source>
</reference>
<evidence type="ECO:0000313" key="1">
    <source>
        <dbReference type="EMBL" id="KAK2951709.1"/>
    </source>
</evidence>
<gene>
    <name evidence="1" type="ORF">BLNAU_13321</name>
</gene>
<dbReference type="Proteomes" id="UP001281761">
    <property type="component" value="Unassembled WGS sequence"/>
</dbReference>
<name>A0ABQ9XIZ5_9EUKA</name>
<proteinExistence type="predicted"/>